<sequence>MGAAVTALLVLGPAAASAQGVTAGSTGSATPGGPSQARASTPADAATTVPTGAHPKATAGPTATAGPGEVDAVASVEVTEGTDTRIAPGRELYVTGDARLISGSLPALAFTMALPPGLTYVPSTARGDESLTFCTPAAGARSITCRAVPPADESQWELKLRVGAGVPVGTKLPVTVAADIGTAVDVNPQNNTATLSLSADPGSDWGMKWTAPKEKVATGVPVRTDLVMTNYGPDAETQAAYLPITPDLFPNGWHITTEDRRCWADAGYLYCEIDKPLAPRTSTTFTLVWTFDANLAGRTMQIPAHLGSTTVRDPNPSNDASLLRIVIAGRAAGTSGGSVGGTTGGVPTIGAGTGAGTGSASGTLAPTGSDAIDLAAVGAVVLLLGVLLLRRARRSTPARHDS</sequence>
<feature type="signal peptide" evidence="3">
    <location>
        <begin position="1"/>
        <end position="18"/>
    </location>
</feature>
<name>A0ABV6XBW5_9ACTN</name>
<dbReference type="RefSeq" id="WP_380559114.1">
    <property type="nucleotide sequence ID" value="NZ_JBHEZY010000021.1"/>
</dbReference>
<comment type="caution">
    <text evidence="4">The sequence shown here is derived from an EMBL/GenBank/DDBJ whole genome shotgun (WGS) entry which is preliminary data.</text>
</comment>
<evidence type="ECO:0000256" key="2">
    <source>
        <dbReference type="SAM" id="Phobius"/>
    </source>
</evidence>
<feature type="compositionally biased region" description="Low complexity" evidence="1">
    <location>
        <begin position="50"/>
        <end position="68"/>
    </location>
</feature>
<accession>A0ABV6XBW5</accession>
<keyword evidence="2" id="KW-0472">Membrane</keyword>
<keyword evidence="2" id="KW-0812">Transmembrane</keyword>
<reference evidence="4 5" key="1">
    <citation type="submission" date="2024-09" db="EMBL/GenBank/DDBJ databases">
        <authorList>
            <person name="Lee S.D."/>
        </authorList>
    </citation>
    <scope>NUCLEOTIDE SEQUENCE [LARGE SCALE GENOMIC DNA]</scope>
    <source>
        <strain evidence="4 5">N1-3</strain>
    </source>
</reference>
<keyword evidence="2" id="KW-1133">Transmembrane helix</keyword>
<feature type="chain" id="PRO_5047184517" description="LPXTG-motif cell wall anchor domain-containing protein" evidence="3">
    <location>
        <begin position="19"/>
        <end position="402"/>
    </location>
</feature>
<organism evidence="4 5">
    <name type="scientific">Streptacidiphilus alkalitolerans</name>
    <dbReference type="NCBI Taxonomy" id="3342712"/>
    <lineage>
        <taxon>Bacteria</taxon>
        <taxon>Bacillati</taxon>
        <taxon>Actinomycetota</taxon>
        <taxon>Actinomycetes</taxon>
        <taxon>Kitasatosporales</taxon>
        <taxon>Streptomycetaceae</taxon>
        <taxon>Streptacidiphilus</taxon>
    </lineage>
</organism>
<protein>
    <recommendedName>
        <fullName evidence="6">LPXTG-motif cell wall anchor domain-containing protein</fullName>
    </recommendedName>
</protein>
<evidence type="ECO:0000313" key="5">
    <source>
        <dbReference type="Proteomes" id="UP001592530"/>
    </source>
</evidence>
<proteinExistence type="predicted"/>
<keyword evidence="3" id="KW-0732">Signal</keyword>
<dbReference type="Proteomes" id="UP001592530">
    <property type="component" value="Unassembled WGS sequence"/>
</dbReference>
<dbReference type="EMBL" id="JBHEZY010000021">
    <property type="protein sequence ID" value="MFC1435745.1"/>
    <property type="molecule type" value="Genomic_DNA"/>
</dbReference>
<evidence type="ECO:0000256" key="3">
    <source>
        <dbReference type="SAM" id="SignalP"/>
    </source>
</evidence>
<feature type="region of interest" description="Disordered" evidence="1">
    <location>
        <begin position="20"/>
        <end position="69"/>
    </location>
</feature>
<gene>
    <name evidence="4" type="ORF">ACEZDB_34435</name>
</gene>
<evidence type="ECO:0008006" key="6">
    <source>
        <dbReference type="Google" id="ProtNLM"/>
    </source>
</evidence>
<evidence type="ECO:0000313" key="4">
    <source>
        <dbReference type="EMBL" id="MFC1435745.1"/>
    </source>
</evidence>
<evidence type="ECO:0000256" key="1">
    <source>
        <dbReference type="SAM" id="MobiDB-lite"/>
    </source>
</evidence>
<feature type="compositionally biased region" description="Low complexity" evidence="1">
    <location>
        <begin position="20"/>
        <end position="35"/>
    </location>
</feature>
<feature type="transmembrane region" description="Helical" evidence="2">
    <location>
        <begin position="371"/>
        <end position="389"/>
    </location>
</feature>